<feature type="region of interest" description="Disordered" evidence="5">
    <location>
        <begin position="1"/>
        <end position="24"/>
    </location>
</feature>
<evidence type="ECO:0000256" key="2">
    <source>
        <dbReference type="ARBA" id="ARBA00023125"/>
    </source>
</evidence>
<gene>
    <name evidence="7" type="ORF">GCM10010324_16020</name>
</gene>
<dbReference type="EMBL" id="BMUT01000002">
    <property type="protein sequence ID" value="GGX71642.1"/>
    <property type="molecule type" value="Genomic_DNA"/>
</dbReference>
<keyword evidence="3" id="KW-0804">Transcription</keyword>
<feature type="DNA-binding region" description="H-T-H motif" evidence="4">
    <location>
        <begin position="46"/>
        <end position="65"/>
    </location>
</feature>
<organism evidence="7 8">
    <name type="scientific">Streptomyces hiroshimensis</name>
    <dbReference type="NCBI Taxonomy" id="66424"/>
    <lineage>
        <taxon>Bacteria</taxon>
        <taxon>Bacillati</taxon>
        <taxon>Actinomycetota</taxon>
        <taxon>Actinomycetes</taxon>
        <taxon>Kitasatosporales</taxon>
        <taxon>Streptomycetaceae</taxon>
        <taxon>Streptomyces</taxon>
    </lineage>
</organism>
<evidence type="ECO:0000259" key="6">
    <source>
        <dbReference type="PROSITE" id="PS50977"/>
    </source>
</evidence>
<dbReference type="Proteomes" id="UP000659223">
    <property type="component" value="Unassembled WGS sequence"/>
</dbReference>
<proteinExistence type="predicted"/>
<dbReference type="PROSITE" id="PS50977">
    <property type="entry name" value="HTH_TETR_2"/>
    <property type="match status" value="1"/>
</dbReference>
<evidence type="ECO:0000256" key="4">
    <source>
        <dbReference type="PROSITE-ProRule" id="PRU00335"/>
    </source>
</evidence>
<dbReference type="PANTHER" id="PTHR30055:SF238">
    <property type="entry name" value="MYCOFACTOCIN BIOSYNTHESIS TRANSCRIPTIONAL REGULATOR MFTR-RELATED"/>
    <property type="match status" value="1"/>
</dbReference>
<keyword evidence="2 4" id="KW-0238">DNA-binding</keyword>
<keyword evidence="8" id="KW-1185">Reference proteome</keyword>
<dbReference type="InterPro" id="IPR050109">
    <property type="entry name" value="HTH-type_TetR-like_transc_reg"/>
</dbReference>
<evidence type="ECO:0000256" key="5">
    <source>
        <dbReference type="SAM" id="MobiDB-lite"/>
    </source>
</evidence>
<comment type="caution">
    <text evidence="7">The sequence shown here is derived from an EMBL/GenBank/DDBJ whole genome shotgun (WGS) entry which is preliminary data.</text>
</comment>
<dbReference type="PROSITE" id="PS01081">
    <property type="entry name" value="HTH_TETR_1"/>
    <property type="match status" value="1"/>
</dbReference>
<sequence length="220" mass="24362">MPAIEDAAARTAPPSGLRERKKRRTRDTLIRSALELFDRKGYERTTVDEIAEAAEVSQRTFFRYFANKEEVALAMQTSVDALFLSTLRSRPPAEAPLAALRGAVLATWEGAGEVVESVVPLALYMRTYRMVESTPQLLAARLRALSEMEERLAREIALREGLDPGADPRPHVLVAAFGGVMRVTARIWGERGEDGLEDLRLLTVAYLDQLGPALAGNWRA</sequence>
<accession>A0ABQ2Y781</accession>
<reference evidence="8" key="1">
    <citation type="journal article" date="2019" name="Int. J. Syst. Evol. Microbiol.">
        <title>The Global Catalogue of Microorganisms (GCM) 10K type strain sequencing project: providing services to taxonomists for standard genome sequencing and annotation.</title>
        <authorList>
            <consortium name="The Broad Institute Genomics Platform"/>
            <consortium name="The Broad Institute Genome Sequencing Center for Infectious Disease"/>
            <person name="Wu L."/>
            <person name="Ma J."/>
        </authorList>
    </citation>
    <scope>NUCLEOTIDE SEQUENCE [LARGE SCALE GENOMIC DNA]</scope>
    <source>
        <strain evidence="8">JCM 4586</strain>
    </source>
</reference>
<dbReference type="RefSeq" id="WP_190020869.1">
    <property type="nucleotide sequence ID" value="NZ_BMUT01000002.1"/>
</dbReference>
<dbReference type="InterPro" id="IPR001647">
    <property type="entry name" value="HTH_TetR"/>
</dbReference>
<evidence type="ECO:0000313" key="7">
    <source>
        <dbReference type="EMBL" id="GGX71642.1"/>
    </source>
</evidence>
<dbReference type="InterPro" id="IPR041347">
    <property type="entry name" value="MftR_C"/>
</dbReference>
<evidence type="ECO:0000256" key="3">
    <source>
        <dbReference type="ARBA" id="ARBA00023163"/>
    </source>
</evidence>
<protein>
    <submittedName>
        <fullName evidence="7">TetR family transcriptional regulator</fullName>
    </submittedName>
</protein>
<dbReference type="PANTHER" id="PTHR30055">
    <property type="entry name" value="HTH-TYPE TRANSCRIPTIONAL REGULATOR RUTR"/>
    <property type="match status" value="1"/>
</dbReference>
<evidence type="ECO:0000256" key="1">
    <source>
        <dbReference type="ARBA" id="ARBA00023015"/>
    </source>
</evidence>
<evidence type="ECO:0000313" key="8">
    <source>
        <dbReference type="Proteomes" id="UP000659223"/>
    </source>
</evidence>
<dbReference type="Gene3D" id="1.10.357.10">
    <property type="entry name" value="Tetracycline Repressor, domain 2"/>
    <property type="match status" value="1"/>
</dbReference>
<dbReference type="InterPro" id="IPR023772">
    <property type="entry name" value="DNA-bd_HTH_TetR-type_CS"/>
</dbReference>
<dbReference type="Gene3D" id="1.10.10.60">
    <property type="entry name" value="Homeodomain-like"/>
    <property type="match status" value="1"/>
</dbReference>
<feature type="domain" description="HTH tetR-type" evidence="6">
    <location>
        <begin position="23"/>
        <end position="83"/>
    </location>
</feature>
<dbReference type="SUPFAM" id="SSF46689">
    <property type="entry name" value="Homeodomain-like"/>
    <property type="match status" value="1"/>
</dbReference>
<dbReference type="InterPro" id="IPR009057">
    <property type="entry name" value="Homeodomain-like_sf"/>
</dbReference>
<dbReference type="Pfam" id="PF00440">
    <property type="entry name" value="TetR_N"/>
    <property type="match status" value="1"/>
</dbReference>
<dbReference type="PRINTS" id="PR00455">
    <property type="entry name" value="HTHTETR"/>
</dbReference>
<dbReference type="Pfam" id="PF17754">
    <property type="entry name" value="TetR_C_14"/>
    <property type="match status" value="1"/>
</dbReference>
<keyword evidence="1" id="KW-0805">Transcription regulation</keyword>
<name>A0ABQ2Y781_9ACTN</name>